<dbReference type="InterPro" id="IPR029063">
    <property type="entry name" value="SAM-dependent_MTases_sf"/>
</dbReference>
<protein>
    <submittedName>
        <fullName evidence="9">Dimethyladenosine transferase</fullName>
    </submittedName>
</protein>
<dbReference type="GO" id="GO:0003723">
    <property type="term" value="F:RNA binding"/>
    <property type="evidence" value="ECO:0007669"/>
    <property type="project" value="UniProtKB-UniRule"/>
</dbReference>
<dbReference type="EMBL" id="LCDE01000025">
    <property type="protein sequence ID" value="KKS45434.1"/>
    <property type="molecule type" value="Genomic_DNA"/>
</dbReference>
<evidence type="ECO:0000256" key="2">
    <source>
        <dbReference type="ARBA" id="ARBA00022552"/>
    </source>
</evidence>
<feature type="binding site" evidence="7">
    <location>
        <position position="21"/>
    </location>
    <ligand>
        <name>S-adenosyl-L-methionine</name>
        <dbReference type="ChEBI" id="CHEBI:59789"/>
    </ligand>
</feature>
<organism evidence="9 10">
    <name type="scientific">Candidatus Azambacteria bacterium GW2011_GWA1_42_19</name>
    <dbReference type="NCBI Taxonomy" id="1618609"/>
    <lineage>
        <taxon>Bacteria</taxon>
        <taxon>Candidatus Azamiibacteriota</taxon>
    </lineage>
</organism>
<feature type="binding site" evidence="7">
    <location>
        <position position="42"/>
    </location>
    <ligand>
        <name>S-adenosyl-L-methionine</name>
        <dbReference type="ChEBI" id="CHEBI:59789"/>
    </ligand>
</feature>
<feature type="domain" description="Ribosomal RNA adenine methylase transferase N-terminal" evidence="8">
    <location>
        <begin position="1"/>
        <end position="181"/>
    </location>
</feature>
<keyword evidence="1" id="KW-0963">Cytoplasm</keyword>
<dbReference type="NCBIfam" id="TIGR00755">
    <property type="entry name" value="ksgA"/>
    <property type="match status" value="1"/>
</dbReference>
<dbReference type="GO" id="GO:0005829">
    <property type="term" value="C:cytosol"/>
    <property type="evidence" value="ECO:0007669"/>
    <property type="project" value="TreeGrafter"/>
</dbReference>
<keyword evidence="2" id="KW-0698">rRNA processing</keyword>
<evidence type="ECO:0000256" key="7">
    <source>
        <dbReference type="PROSITE-ProRule" id="PRU01026"/>
    </source>
</evidence>
<dbReference type="Pfam" id="PF00398">
    <property type="entry name" value="RrnaAD"/>
    <property type="match status" value="1"/>
</dbReference>
<feature type="binding site" evidence="7">
    <location>
        <position position="70"/>
    </location>
    <ligand>
        <name>S-adenosyl-L-methionine</name>
        <dbReference type="ChEBI" id="CHEBI:59789"/>
    </ligand>
</feature>
<dbReference type="SUPFAM" id="SSF53335">
    <property type="entry name" value="S-adenosyl-L-methionine-dependent methyltransferases"/>
    <property type="match status" value="1"/>
</dbReference>
<comment type="caution">
    <text evidence="9">The sequence shown here is derived from an EMBL/GenBank/DDBJ whole genome shotgun (WGS) entry which is preliminary data.</text>
</comment>
<dbReference type="PANTHER" id="PTHR11727">
    <property type="entry name" value="DIMETHYLADENOSINE TRANSFERASE"/>
    <property type="match status" value="1"/>
</dbReference>
<dbReference type="InterPro" id="IPR023165">
    <property type="entry name" value="rRNA_Ade_diMease-like_C"/>
</dbReference>
<dbReference type="AlphaFoldDB" id="A0A0G0Z9W1"/>
<dbReference type="PROSITE" id="PS51689">
    <property type="entry name" value="SAM_RNA_A_N6_MT"/>
    <property type="match status" value="1"/>
</dbReference>
<evidence type="ECO:0000256" key="4">
    <source>
        <dbReference type="ARBA" id="ARBA00022679"/>
    </source>
</evidence>
<evidence type="ECO:0000256" key="3">
    <source>
        <dbReference type="ARBA" id="ARBA00022603"/>
    </source>
</evidence>
<accession>A0A0G0Z9W1</accession>
<evidence type="ECO:0000313" key="9">
    <source>
        <dbReference type="EMBL" id="KKS45434.1"/>
    </source>
</evidence>
<keyword evidence="3 7" id="KW-0489">Methyltransferase</keyword>
<dbReference type="InterPro" id="IPR011530">
    <property type="entry name" value="rRNA_adenine_dimethylase"/>
</dbReference>
<dbReference type="GO" id="GO:0000179">
    <property type="term" value="F:rRNA (adenine-N6,N6-)-dimethyltransferase activity"/>
    <property type="evidence" value="ECO:0007669"/>
    <property type="project" value="UniProtKB-UniRule"/>
</dbReference>
<keyword evidence="4 7" id="KW-0808">Transferase</keyword>
<dbReference type="Gene3D" id="3.40.50.150">
    <property type="entry name" value="Vaccinia Virus protein VP39"/>
    <property type="match status" value="1"/>
</dbReference>
<dbReference type="InterPro" id="IPR020598">
    <property type="entry name" value="rRNA_Ade_methylase_Trfase_N"/>
</dbReference>
<keyword evidence="5 7" id="KW-0949">S-adenosyl-L-methionine</keyword>
<name>A0A0G0Z9W1_9BACT</name>
<comment type="similarity">
    <text evidence="7">Belongs to the class I-like SAM-binding methyltransferase superfamily. rRNA adenine N(6)-methyltransferase family.</text>
</comment>
<feature type="non-terminal residue" evidence="9">
    <location>
        <position position="1"/>
    </location>
</feature>
<feature type="binding site" evidence="7">
    <location>
        <position position="91"/>
    </location>
    <ligand>
        <name>S-adenosyl-L-methionine</name>
        <dbReference type="ChEBI" id="CHEBI:59789"/>
    </ligand>
</feature>
<dbReference type="Proteomes" id="UP000034951">
    <property type="component" value="Unassembled WGS sequence"/>
</dbReference>
<evidence type="ECO:0000256" key="5">
    <source>
        <dbReference type="ARBA" id="ARBA00022691"/>
    </source>
</evidence>
<dbReference type="PATRIC" id="fig|1618609.3.peg.536"/>
<dbReference type="InterPro" id="IPR001737">
    <property type="entry name" value="KsgA/Erm"/>
</dbReference>
<dbReference type="SMART" id="SM00650">
    <property type="entry name" value="rADc"/>
    <property type="match status" value="1"/>
</dbReference>
<evidence type="ECO:0000256" key="6">
    <source>
        <dbReference type="ARBA" id="ARBA00022884"/>
    </source>
</evidence>
<dbReference type="PROSITE" id="PS01131">
    <property type="entry name" value="RRNA_A_DIMETH"/>
    <property type="match status" value="1"/>
</dbReference>
<feature type="binding site" evidence="7">
    <location>
        <position position="1"/>
    </location>
    <ligand>
        <name>S-adenosyl-L-methionine</name>
        <dbReference type="ChEBI" id="CHEBI:59789"/>
    </ligand>
</feature>
<keyword evidence="6 7" id="KW-0694">RNA-binding</keyword>
<gene>
    <name evidence="9" type="ORF">UV10_C0025G0001</name>
</gene>
<dbReference type="CDD" id="cd02440">
    <property type="entry name" value="AdoMet_MTases"/>
    <property type="match status" value="1"/>
</dbReference>
<evidence type="ECO:0000256" key="1">
    <source>
        <dbReference type="ARBA" id="ARBA00022490"/>
    </source>
</evidence>
<evidence type="ECO:0000313" key="10">
    <source>
        <dbReference type="Proteomes" id="UP000034951"/>
    </source>
</evidence>
<evidence type="ECO:0000259" key="8">
    <source>
        <dbReference type="SMART" id="SM00650"/>
    </source>
</evidence>
<dbReference type="InterPro" id="IPR020596">
    <property type="entry name" value="rRNA_Ade_Mease_Trfase_CS"/>
</dbReference>
<sequence>VARDIVVAAQITPDDVVLEIGPGKGFLTEGLLQKAKKVIAVEKDVRMVEYLKDKFAQEIRDGKLELIHQDILSFDISRSTLHTLRFTLVANIPYYITGEILRTFLSGDLQPQRMVLMVQKEVADRIVARPSSRRAGTGKESILSMSVKVYGTPCYIQKVPARYFSPEPNVDSAVLLIEKISKKNFKNKNDEDMFFEIVKRGFAHKRKMLWGNLKDFYDTQKLKEGFEGCSVASTARAENLSLNQWFYLSNKIRTKEQEKSRPPL</sequence>
<comment type="caution">
    <text evidence="7">Lacks conserved residue(s) required for the propagation of feature annotation.</text>
</comment>
<dbReference type="PANTHER" id="PTHR11727:SF7">
    <property type="entry name" value="DIMETHYLADENOSINE TRANSFERASE-RELATED"/>
    <property type="match status" value="1"/>
</dbReference>
<dbReference type="Gene3D" id="1.10.8.100">
    <property type="entry name" value="Ribosomal RNA adenine dimethylase-like, domain 2"/>
    <property type="match status" value="1"/>
</dbReference>
<dbReference type="HAMAP" id="MF_00607">
    <property type="entry name" value="16SrRNA_methyltr_A"/>
    <property type="match status" value="1"/>
</dbReference>
<reference evidence="9 10" key="1">
    <citation type="journal article" date="2015" name="Nature">
        <title>rRNA introns, odd ribosomes, and small enigmatic genomes across a large radiation of phyla.</title>
        <authorList>
            <person name="Brown C.T."/>
            <person name="Hug L.A."/>
            <person name="Thomas B.C."/>
            <person name="Sharon I."/>
            <person name="Castelle C.J."/>
            <person name="Singh A."/>
            <person name="Wilkins M.J."/>
            <person name="Williams K.H."/>
            <person name="Banfield J.F."/>
        </authorList>
    </citation>
    <scope>NUCLEOTIDE SEQUENCE [LARGE SCALE GENOMIC DNA]</scope>
</reference>
<proteinExistence type="inferred from homology"/>